<evidence type="ECO:0000256" key="2">
    <source>
        <dbReference type="SAM" id="SignalP"/>
    </source>
</evidence>
<dbReference type="PANTHER" id="PTHR33546">
    <property type="entry name" value="LARGE, MULTIFUNCTIONAL SECRETED PROTEIN-RELATED"/>
    <property type="match status" value="1"/>
</dbReference>
<dbReference type="AlphaFoldDB" id="A0A7W7YN50"/>
<keyword evidence="5" id="KW-1185">Reference proteome</keyword>
<proteinExistence type="predicted"/>
<comment type="caution">
    <text evidence="4">The sequence shown here is derived from an EMBL/GenBank/DDBJ whole genome shotgun (WGS) entry which is preliminary data.</text>
</comment>
<keyword evidence="1 2" id="KW-0732">Signal</keyword>
<dbReference type="Pfam" id="PF23500">
    <property type="entry name" value="DUF7133"/>
    <property type="match status" value="1"/>
</dbReference>
<sequence>MKRFVFLSLVVSLCSTLSAADPVEADFYKITTYTTPAETALEVGSIELLPDDKLALGTRRGEIWIVSNAQQSDPSKISYKLFASGLHEVLGLGYKEGALYATTRYEITRLKDEDGDGRADVFENVNDQWGVSGDYHEYALGSRFDKQGDLWVTLCLTGSFDSKVPFRGWAVRIKPDGTLVPTCSGIRSPGGVGFDADGEVYYVDNQGPWHGSSTLQHLVPGSFQGHPAGNIWYSLAPNMGPRPVDPIPEAFKGNRKRGEANPNGDPDRIVTERKRIKELLPPAVYLVHGKVGNSPTFILCDESGGKFGPFQKQLFIADQSHSNVSRVFLETVNGIKQGAVIPFRTGFASGLIGGRMDAEGHLYTGGSDRGWGARGGKPFCFEKLEWTGKLPFEIHEMRATPDGFELTFTEPVDVKSASDVTSYSMREFTYAYREDYGGPEVDEILAKISSAKVGADGKSVKLTLSPMTQGHVHELHLDGVKNAKSQPLLHSVAYYTLNEIPKR</sequence>
<dbReference type="SUPFAM" id="SSF63829">
    <property type="entry name" value="Calcium-dependent phosphotriesterase"/>
    <property type="match status" value="1"/>
</dbReference>
<evidence type="ECO:0000256" key="1">
    <source>
        <dbReference type="ARBA" id="ARBA00022729"/>
    </source>
</evidence>
<evidence type="ECO:0000259" key="3">
    <source>
        <dbReference type="Pfam" id="PF23500"/>
    </source>
</evidence>
<dbReference type="InterPro" id="IPR055557">
    <property type="entry name" value="DUF7133"/>
</dbReference>
<dbReference type="RefSeq" id="WP_184210569.1">
    <property type="nucleotide sequence ID" value="NZ_JACHIF010000007.1"/>
</dbReference>
<feature type="domain" description="DUF7133" evidence="3">
    <location>
        <begin position="80"/>
        <end position="210"/>
    </location>
</feature>
<protein>
    <submittedName>
        <fullName evidence="4">Glucose/arabinose dehydrogenase</fullName>
    </submittedName>
</protein>
<dbReference type="EMBL" id="JACHIF010000007">
    <property type="protein sequence ID" value="MBB5039134.1"/>
    <property type="molecule type" value="Genomic_DNA"/>
</dbReference>
<dbReference type="Gene3D" id="2.120.10.30">
    <property type="entry name" value="TolB, C-terminal domain"/>
    <property type="match status" value="1"/>
</dbReference>
<dbReference type="InterPro" id="IPR011042">
    <property type="entry name" value="6-blade_b-propeller_TolB-like"/>
</dbReference>
<name>A0A7W7YN50_9BACT</name>
<dbReference type="InterPro" id="IPR014755">
    <property type="entry name" value="Cu-Rt/internalin_Ig-like"/>
</dbReference>
<feature type="signal peptide" evidence="2">
    <location>
        <begin position="1"/>
        <end position="19"/>
    </location>
</feature>
<dbReference type="Gene3D" id="2.60.40.1220">
    <property type="match status" value="1"/>
</dbReference>
<dbReference type="Proteomes" id="UP000534294">
    <property type="component" value="Unassembled WGS sequence"/>
</dbReference>
<reference evidence="4 5" key="1">
    <citation type="submission" date="2020-08" db="EMBL/GenBank/DDBJ databases">
        <title>Genomic Encyclopedia of Type Strains, Phase IV (KMG-IV): sequencing the most valuable type-strain genomes for metagenomic binning, comparative biology and taxonomic classification.</title>
        <authorList>
            <person name="Goeker M."/>
        </authorList>
    </citation>
    <scope>NUCLEOTIDE SEQUENCE [LARGE SCALE GENOMIC DNA]</scope>
    <source>
        <strain evidence="4 5">DSM 12251</strain>
    </source>
</reference>
<accession>A0A7W7YN50</accession>
<gene>
    <name evidence="4" type="ORF">HNQ64_003403</name>
</gene>
<dbReference type="PANTHER" id="PTHR33546:SF1">
    <property type="entry name" value="LARGE, MULTIFUNCTIONAL SECRETED PROTEIN"/>
    <property type="match status" value="1"/>
</dbReference>
<feature type="chain" id="PRO_5030953966" evidence="2">
    <location>
        <begin position="20"/>
        <end position="503"/>
    </location>
</feature>
<organism evidence="4 5">
    <name type="scientific">Prosthecobacter dejongeii</name>
    <dbReference type="NCBI Taxonomy" id="48465"/>
    <lineage>
        <taxon>Bacteria</taxon>
        <taxon>Pseudomonadati</taxon>
        <taxon>Verrucomicrobiota</taxon>
        <taxon>Verrucomicrobiia</taxon>
        <taxon>Verrucomicrobiales</taxon>
        <taxon>Verrucomicrobiaceae</taxon>
        <taxon>Prosthecobacter</taxon>
    </lineage>
</organism>
<evidence type="ECO:0000313" key="4">
    <source>
        <dbReference type="EMBL" id="MBB5039134.1"/>
    </source>
</evidence>
<evidence type="ECO:0000313" key="5">
    <source>
        <dbReference type="Proteomes" id="UP000534294"/>
    </source>
</evidence>